<keyword evidence="3" id="KW-1185">Reference proteome</keyword>
<dbReference type="AlphaFoldDB" id="A0A2I0H1V0"/>
<evidence type="ECO:0000313" key="3">
    <source>
        <dbReference type="Proteomes" id="UP000233551"/>
    </source>
</evidence>
<feature type="compositionally biased region" description="Polar residues" evidence="1">
    <location>
        <begin position="36"/>
        <end position="50"/>
    </location>
</feature>
<dbReference type="EMBL" id="PGOL01043109">
    <property type="protein sequence ID" value="PKH93607.1"/>
    <property type="molecule type" value="Genomic_DNA"/>
</dbReference>
<name>A0A2I0H1V0_PUNGR</name>
<feature type="non-terminal residue" evidence="2">
    <location>
        <position position="80"/>
    </location>
</feature>
<comment type="caution">
    <text evidence="2">The sequence shown here is derived from an EMBL/GenBank/DDBJ whole genome shotgun (WGS) entry which is preliminary data.</text>
</comment>
<feature type="region of interest" description="Disordered" evidence="1">
    <location>
        <begin position="36"/>
        <end position="80"/>
    </location>
</feature>
<accession>A0A2I0H1V0</accession>
<feature type="compositionally biased region" description="Polar residues" evidence="1">
    <location>
        <begin position="61"/>
        <end position="80"/>
    </location>
</feature>
<sequence>KYPPIFSSRLPDDTSKQTLDVDVGFVGVGILDRQSYTTSVTRQPQHSDNPSCAAPVGPDATQLQPSPTLAESTLPVTSSE</sequence>
<evidence type="ECO:0000256" key="1">
    <source>
        <dbReference type="SAM" id="MobiDB-lite"/>
    </source>
</evidence>
<gene>
    <name evidence="2" type="ORF">CRG98_049827</name>
</gene>
<proteinExistence type="predicted"/>
<evidence type="ECO:0000313" key="2">
    <source>
        <dbReference type="EMBL" id="PKH93607.1"/>
    </source>
</evidence>
<protein>
    <submittedName>
        <fullName evidence="2">Uncharacterized protein</fullName>
    </submittedName>
</protein>
<reference evidence="2 3" key="1">
    <citation type="submission" date="2017-11" db="EMBL/GenBank/DDBJ databases">
        <title>De-novo sequencing of pomegranate (Punica granatum L.) genome.</title>
        <authorList>
            <person name="Akparov Z."/>
            <person name="Amiraslanov A."/>
            <person name="Hajiyeva S."/>
            <person name="Abbasov M."/>
            <person name="Kaur K."/>
            <person name="Hamwieh A."/>
            <person name="Solovyev V."/>
            <person name="Salamov A."/>
            <person name="Braich B."/>
            <person name="Kosarev P."/>
            <person name="Mahmoud A."/>
            <person name="Hajiyev E."/>
            <person name="Babayeva S."/>
            <person name="Izzatullayeva V."/>
            <person name="Mammadov A."/>
            <person name="Mammadov A."/>
            <person name="Sharifova S."/>
            <person name="Ojaghi J."/>
            <person name="Eynullazada K."/>
            <person name="Bayramov B."/>
            <person name="Abdulazimova A."/>
            <person name="Shahmuradov I."/>
        </authorList>
    </citation>
    <scope>NUCLEOTIDE SEQUENCE [LARGE SCALE GENOMIC DNA]</scope>
    <source>
        <strain evidence="3">cv. AG2017</strain>
        <tissue evidence="2">Leaf</tissue>
    </source>
</reference>
<feature type="non-terminal residue" evidence="2">
    <location>
        <position position="1"/>
    </location>
</feature>
<organism evidence="2 3">
    <name type="scientific">Punica granatum</name>
    <name type="common">Pomegranate</name>
    <dbReference type="NCBI Taxonomy" id="22663"/>
    <lineage>
        <taxon>Eukaryota</taxon>
        <taxon>Viridiplantae</taxon>
        <taxon>Streptophyta</taxon>
        <taxon>Embryophyta</taxon>
        <taxon>Tracheophyta</taxon>
        <taxon>Spermatophyta</taxon>
        <taxon>Magnoliopsida</taxon>
        <taxon>eudicotyledons</taxon>
        <taxon>Gunneridae</taxon>
        <taxon>Pentapetalae</taxon>
        <taxon>rosids</taxon>
        <taxon>malvids</taxon>
        <taxon>Myrtales</taxon>
        <taxon>Lythraceae</taxon>
        <taxon>Punica</taxon>
    </lineage>
</organism>
<dbReference type="Proteomes" id="UP000233551">
    <property type="component" value="Unassembled WGS sequence"/>
</dbReference>